<keyword evidence="3" id="KW-0963">Cytoplasm</keyword>
<evidence type="ECO:0000256" key="2">
    <source>
        <dbReference type="ARBA" id="ARBA00023186"/>
    </source>
</evidence>
<evidence type="ECO:0000313" key="4">
    <source>
        <dbReference type="EMBL" id="TDE38325.1"/>
    </source>
</evidence>
<keyword evidence="1 3" id="KW-0996">Nickel insertion</keyword>
<comment type="caution">
    <text evidence="4">The sequence shown here is derived from an EMBL/GenBank/DDBJ whole genome shotgun (WGS) entry which is preliminary data.</text>
</comment>
<dbReference type="GO" id="GO:0005737">
    <property type="term" value="C:cytoplasm"/>
    <property type="evidence" value="ECO:0007669"/>
    <property type="project" value="UniProtKB-SubCell"/>
</dbReference>
<dbReference type="OrthoDB" id="9798772at2"/>
<dbReference type="PANTHER" id="PTHR33620">
    <property type="entry name" value="UREASE ACCESSORY PROTEIN F"/>
    <property type="match status" value="1"/>
</dbReference>
<dbReference type="AlphaFoldDB" id="A0A4R5ETW1"/>
<dbReference type="HAMAP" id="MF_01385">
    <property type="entry name" value="UreF"/>
    <property type="match status" value="1"/>
</dbReference>
<reference evidence="4 5" key="1">
    <citation type="submission" date="2019-03" db="EMBL/GenBank/DDBJ databases">
        <authorList>
            <person name="Zhang S."/>
        </authorList>
    </citation>
    <scope>NUCLEOTIDE SEQUENCE [LARGE SCALE GENOMIC DNA]</scope>
    <source>
        <strain evidence="4 5">S4J41</strain>
    </source>
</reference>
<evidence type="ECO:0000256" key="1">
    <source>
        <dbReference type="ARBA" id="ARBA00022988"/>
    </source>
</evidence>
<keyword evidence="5" id="KW-1185">Reference proteome</keyword>
<dbReference type="RefSeq" id="WP_132828688.1">
    <property type="nucleotide sequence ID" value="NZ_SMFP01000005.1"/>
</dbReference>
<accession>A0A4R5ETW1</accession>
<dbReference type="EMBL" id="SMFP01000005">
    <property type="protein sequence ID" value="TDE38325.1"/>
    <property type="molecule type" value="Genomic_DNA"/>
</dbReference>
<comment type="function">
    <text evidence="3">Required for maturation of urease via the functional incorporation of the urease nickel metallocenter.</text>
</comment>
<dbReference type="Gene3D" id="1.10.4190.10">
    <property type="entry name" value="Urease accessory protein UreF"/>
    <property type="match status" value="1"/>
</dbReference>
<proteinExistence type="inferred from homology"/>
<gene>
    <name evidence="3" type="primary">ureF</name>
    <name evidence="4" type="ORF">E1B25_09370</name>
</gene>
<dbReference type="PANTHER" id="PTHR33620:SF1">
    <property type="entry name" value="UREASE ACCESSORY PROTEIN F"/>
    <property type="match status" value="1"/>
</dbReference>
<dbReference type="PIRSF" id="PIRSF009467">
    <property type="entry name" value="Ureas_acces_UreF"/>
    <property type="match status" value="1"/>
</dbReference>
<comment type="subunit">
    <text evidence="3">UreD, UreF and UreG form a complex that acts as a GTP-hydrolysis-dependent molecular chaperone, activating the urease apoprotein by helping to assemble the nickel containing metallocenter of UreC. The UreE protein probably delivers the nickel.</text>
</comment>
<name>A0A4R5ETW1_9RHOB</name>
<comment type="similarity">
    <text evidence="3">Belongs to the UreF family.</text>
</comment>
<evidence type="ECO:0000313" key="5">
    <source>
        <dbReference type="Proteomes" id="UP000294662"/>
    </source>
</evidence>
<keyword evidence="2 3" id="KW-0143">Chaperone</keyword>
<dbReference type="Proteomes" id="UP000294662">
    <property type="component" value="Unassembled WGS sequence"/>
</dbReference>
<dbReference type="InterPro" id="IPR038277">
    <property type="entry name" value="UreF_sf"/>
</dbReference>
<evidence type="ECO:0000256" key="3">
    <source>
        <dbReference type="HAMAP-Rule" id="MF_01385"/>
    </source>
</evidence>
<dbReference type="Pfam" id="PF01730">
    <property type="entry name" value="UreF"/>
    <property type="match status" value="1"/>
</dbReference>
<sequence length="215" mass="22899">MRSDAHLLTLAQWLSPAYPLGAFAYSHGLESAVEAGWIADAEGLRLWLGDLLTQGSGRADAIWLHLAHASPDDADLWALDDLARAFSPALERLREGERQGAAFARTTAEIWDLDLPTLLLPLALGRAARLLGMEPVPVAALYLHSFAGNLVASAQRLMPLGQTAAQAVLADLTPLCTKVAAEAEGVPATDIASSAFLSDVAAMKHETLEPRIFQS</sequence>
<dbReference type="InterPro" id="IPR002639">
    <property type="entry name" value="UreF"/>
</dbReference>
<organism evidence="4 5">
    <name type="scientific">Antarcticimicrobium sediminis</name>
    <dbReference type="NCBI Taxonomy" id="2546227"/>
    <lineage>
        <taxon>Bacteria</taxon>
        <taxon>Pseudomonadati</taxon>
        <taxon>Pseudomonadota</taxon>
        <taxon>Alphaproteobacteria</taxon>
        <taxon>Rhodobacterales</taxon>
        <taxon>Paracoccaceae</taxon>
        <taxon>Antarcticimicrobium</taxon>
    </lineage>
</organism>
<protein>
    <recommendedName>
        <fullName evidence="3">Urease accessory protein UreF</fullName>
    </recommendedName>
</protein>
<dbReference type="GO" id="GO:0016151">
    <property type="term" value="F:nickel cation binding"/>
    <property type="evidence" value="ECO:0007669"/>
    <property type="project" value="UniProtKB-UniRule"/>
</dbReference>
<comment type="subcellular location">
    <subcellularLocation>
        <location evidence="3">Cytoplasm</location>
    </subcellularLocation>
</comment>